<dbReference type="Pfam" id="PF02618">
    <property type="entry name" value="YceG"/>
    <property type="match status" value="1"/>
</dbReference>
<evidence type="ECO:0000256" key="8">
    <source>
        <dbReference type="SAM" id="MobiDB-lite"/>
    </source>
</evidence>
<evidence type="ECO:0000256" key="2">
    <source>
        <dbReference type="ARBA" id="ARBA00022692"/>
    </source>
</evidence>
<evidence type="ECO:0000313" key="10">
    <source>
        <dbReference type="Proteomes" id="UP000228767"/>
    </source>
</evidence>
<keyword evidence="5 7" id="KW-0456">Lyase</keyword>
<evidence type="ECO:0000256" key="3">
    <source>
        <dbReference type="ARBA" id="ARBA00022989"/>
    </source>
</evidence>
<dbReference type="InterPro" id="IPR003770">
    <property type="entry name" value="MLTG-like"/>
</dbReference>
<feature type="compositionally biased region" description="Basic and acidic residues" evidence="8">
    <location>
        <begin position="1"/>
        <end position="11"/>
    </location>
</feature>
<dbReference type="CDD" id="cd08010">
    <property type="entry name" value="MltG_like"/>
    <property type="match status" value="1"/>
</dbReference>
<dbReference type="Proteomes" id="UP000228767">
    <property type="component" value="Unassembled WGS sequence"/>
</dbReference>
<dbReference type="EMBL" id="PCYI01000019">
    <property type="protein sequence ID" value="PIR44848.1"/>
    <property type="molecule type" value="Genomic_DNA"/>
</dbReference>
<sequence>MIKHLTNKEEEGGGLDDGPMTIEENELGQIEQESDLSRRTGPLQKINVVVAIFMALVAGGTLFLVLLISPPKGFAVNNIFRVHEGESVRQIGERLHDEGFIRSSMFFRAVLRLSRNDTRLLSGDYIFTEPIRTPTVISRLVNGVSGITAVRVTIPEGSSNREIADILEEKLPDFNRALFFSLAREHEGYLFPDTYFLSPRETPEDVIKRMRQNFTGRLSALAREIEASGHDLGDVVTMASLIEKEAGDADSRTLVSGILWKRLDQDIPLQVDAVFLYLLGKRSDELTEDDLNTDSPYNTYRYAGLPAGPIGNPGLAAIESALRPEKSPYLFYLSDKDGGFHYAIDFDEHKRNKQLHL</sequence>
<dbReference type="EC" id="4.2.2.29" evidence="7"/>
<evidence type="ECO:0000256" key="6">
    <source>
        <dbReference type="ARBA" id="ARBA00023316"/>
    </source>
</evidence>
<dbReference type="Gene3D" id="3.30.1490.480">
    <property type="entry name" value="Endolytic murein transglycosylase"/>
    <property type="match status" value="2"/>
</dbReference>
<accession>A0A2H0REA0</accession>
<keyword evidence="1 7" id="KW-1003">Cell membrane</keyword>
<keyword evidence="6 7" id="KW-0961">Cell wall biogenesis/degradation</keyword>
<dbReference type="GO" id="GO:0009252">
    <property type="term" value="P:peptidoglycan biosynthetic process"/>
    <property type="evidence" value="ECO:0007669"/>
    <property type="project" value="UniProtKB-UniRule"/>
</dbReference>
<keyword evidence="2 7" id="KW-0812">Transmembrane</keyword>
<evidence type="ECO:0000256" key="5">
    <source>
        <dbReference type="ARBA" id="ARBA00023239"/>
    </source>
</evidence>
<comment type="subcellular location">
    <subcellularLocation>
        <location evidence="7">Cell membrane</location>
        <topology evidence="7">Single-pass membrane protein</topology>
    </subcellularLocation>
</comment>
<evidence type="ECO:0000256" key="1">
    <source>
        <dbReference type="ARBA" id="ARBA00022475"/>
    </source>
</evidence>
<gene>
    <name evidence="7" type="primary">mltG</name>
    <name evidence="9" type="ORF">COV10_03110</name>
</gene>
<evidence type="ECO:0000256" key="4">
    <source>
        <dbReference type="ARBA" id="ARBA00023136"/>
    </source>
</evidence>
<reference evidence="9 10" key="1">
    <citation type="submission" date="2017-09" db="EMBL/GenBank/DDBJ databases">
        <title>Depth-based differentiation of microbial function through sediment-hosted aquifers and enrichment of novel symbionts in the deep terrestrial subsurface.</title>
        <authorList>
            <person name="Probst A.J."/>
            <person name="Ladd B."/>
            <person name="Jarett J.K."/>
            <person name="Geller-Mcgrath D.E."/>
            <person name="Sieber C.M."/>
            <person name="Emerson J.B."/>
            <person name="Anantharaman K."/>
            <person name="Thomas B.C."/>
            <person name="Malmstrom R."/>
            <person name="Stieglmeier M."/>
            <person name="Klingl A."/>
            <person name="Woyke T."/>
            <person name="Ryan C.M."/>
            <person name="Banfield J.F."/>
        </authorList>
    </citation>
    <scope>NUCLEOTIDE SEQUENCE [LARGE SCALE GENOMIC DNA]</scope>
    <source>
        <strain evidence="9">CG10_big_fil_rev_8_21_14_0_10_51_16</strain>
    </source>
</reference>
<protein>
    <recommendedName>
        <fullName evidence="7">Endolytic murein transglycosylase</fullName>
        <ecNumber evidence="7">4.2.2.29</ecNumber>
    </recommendedName>
    <alternativeName>
        <fullName evidence="7">Peptidoglycan lytic transglycosylase</fullName>
    </alternativeName>
    <alternativeName>
        <fullName evidence="7">Peptidoglycan polymerization terminase</fullName>
    </alternativeName>
</protein>
<dbReference type="AlphaFoldDB" id="A0A2H0REA0"/>
<dbReference type="GO" id="GO:0071555">
    <property type="term" value="P:cell wall organization"/>
    <property type="evidence" value="ECO:0007669"/>
    <property type="project" value="UniProtKB-KW"/>
</dbReference>
<dbReference type="HAMAP" id="MF_02065">
    <property type="entry name" value="MltG"/>
    <property type="match status" value="1"/>
</dbReference>
<keyword evidence="3 7" id="KW-1133">Transmembrane helix</keyword>
<dbReference type="GO" id="GO:0005886">
    <property type="term" value="C:plasma membrane"/>
    <property type="evidence" value="ECO:0007669"/>
    <property type="project" value="UniProtKB-SubCell"/>
</dbReference>
<comment type="catalytic activity">
    <reaction evidence="7">
        <text>a peptidoglycan chain = a peptidoglycan chain with N-acetyl-1,6-anhydromuramyl-[peptide] at the reducing end + a peptidoglycan chain with N-acetylglucosamine at the non-reducing end.</text>
        <dbReference type="EC" id="4.2.2.29"/>
    </reaction>
</comment>
<dbReference type="GO" id="GO:0008932">
    <property type="term" value="F:lytic endotransglycosylase activity"/>
    <property type="evidence" value="ECO:0007669"/>
    <property type="project" value="UniProtKB-UniRule"/>
</dbReference>
<feature type="region of interest" description="Disordered" evidence="8">
    <location>
        <begin position="1"/>
        <end position="21"/>
    </location>
</feature>
<dbReference type="NCBIfam" id="TIGR00247">
    <property type="entry name" value="endolytic transglycosylase MltG"/>
    <property type="match status" value="1"/>
</dbReference>
<name>A0A2H0REA0_9BACT</name>
<feature type="site" description="Important for catalytic activity" evidence="7">
    <location>
        <position position="245"/>
    </location>
</feature>
<comment type="function">
    <text evidence="7">Functions as a peptidoglycan terminase that cleaves nascent peptidoglycan strands endolytically to terminate their elongation.</text>
</comment>
<evidence type="ECO:0000313" key="9">
    <source>
        <dbReference type="EMBL" id="PIR44848.1"/>
    </source>
</evidence>
<organism evidence="9 10">
    <name type="scientific">Candidatus Vogelbacteria bacterium CG10_big_fil_rev_8_21_14_0_10_51_16</name>
    <dbReference type="NCBI Taxonomy" id="1975045"/>
    <lineage>
        <taxon>Bacteria</taxon>
        <taxon>Candidatus Vogeliibacteriota</taxon>
    </lineage>
</organism>
<comment type="caution">
    <text evidence="9">The sequence shown here is derived from an EMBL/GenBank/DDBJ whole genome shotgun (WGS) entry which is preliminary data.</text>
</comment>
<evidence type="ECO:0000256" key="7">
    <source>
        <dbReference type="HAMAP-Rule" id="MF_02065"/>
    </source>
</evidence>
<dbReference type="PANTHER" id="PTHR30518">
    <property type="entry name" value="ENDOLYTIC MUREIN TRANSGLYCOSYLASE"/>
    <property type="match status" value="1"/>
</dbReference>
<dbReference type="PANTHER" id="PTHR30518:SF2">
    <property type="entry name" value="ENDOLYTIC MUREIN TRANSGLYCOSYLASE"/>
    <property type="match status" value="1"/>
</dbReference>
<feature type="transmembrane region" description="Helical" evidence="7">
    <location>
        <begin position="46"/>
        <end position="68"/>
    </location>
</feature>
<comment type="similarity">
    <text evidence="7">Belongs to the transglycosylase MltG family.</text>
</comment>
<proteinExistence type="inferred from homology"/>
<keyword evidence="4 7" id="KW-0472">Membrane</keyword>